<gene>
    <name evidence="1" type="ORF">CHU95_01440</name>
</gene>
<proteinExistence type="predicted"/>
<sequence>MLTRGADGRLYRVAPNGAVVVAEEAQNQSVSRVQAPRSMDVGASAEIFASSAEIFSAKM</sequence>
<dbReference type="AlphaFoldDB" id="A0A255Z8Z8"/>
<organism evidence="1 2">
    <name type="scientific">Niveispirillum lacus</name>
    <dbReference type="NCBI Taxonomy" id="1981099"/>
    <lineage>
        <taxon>Bacteria</taxon>
        <taxon>Pseudomonadati</taxon>
        <taxon>Pseudomonadota</taxon>
        <taxon>Alphaproteobacteria</taxon>
        <taxon>Rhodospirillales</taxon>
        <taxon>Azospirillaceae</taxon>
        <taxon>Niveispirillum</taxon>
    </lineage>
</organism>
<keyword evidence="2" id="KW-1185">Reference proteome</keyword>
<dbReference type="EMBL" id="NOXU01000015">
    <property type="protein sequence ID" value="OYQ37384.1"/>
    <property type="molecule type" value="Genomic_DNA"/>
</dbReference>
<name>A0A255Z8Z8_9PROT</name>
<evidence type="ECO:0000313" key="1">
    <source>
        <dbReference type="EMBL" id="OYQ37384.1"/>
    </source>
</evidence>
<evidence type="ECO:0000313" key="2">
    <source>
        <dbReference type="Proteomes" id="UP000216998"/>
    </source>
</evidence>
<protein>
    <submittedName>
        <fullName evidence="1">Uncharacterized protein</fullName>
    </submittedName>
</protein>
<reference evidence="1 2" key="1">
    <citation type="submission" date="2017-07" db="EMBL/GenBank/DDBJ databases">
        <title>Niveispirillum cyanobacteriorum sp. nov., isolated from cyanobacterial aggregates in a eutrophic lake.</title>
        <authorList>
            <person name="Cai H."/>
        </authorList>
    </citation>
    <scope>NUCLEOTIDE SEQUENCE [LARGE SCALE GENOMIC DNA]</scope>
    <source>
        <strain evidence="2">TH1-14</strain>
    </source>
</reference>
<comment type="caution">
    <text evidence="1">The sequence shown here is derived from an EMBL/GenBank/DDBJ whole genome shotgun (WGS) entry which is preliminary data.</text>
</comment>
<dbReference type="OrthoDB" id="7366596at2"/>
<dbReference type="Proteomes" id="UP000216998">
    <property type="component" value="Unassembled WGS sequence"/>
</dbReference>
<accession>A0A255Z8Z8</accession>
<dbReference type="RefSeq" id="WP_094453000.1">
    <property type="nucleotide sequence ID" value="NZ_NOXU01000015.1"/>
</dbReference>